<accession>A0AAN8X883</accession>
<evidence type="ECO:0000256" key="6">
    <source>
        <dbReference type="ARBA" id="ARBA00022989"/>
    </source>
</evidence>
<protein>
    <recommendedName>
        <fullName evidence="3">Cytochrome c oxidase assembly protein COX16 homolog, mitochondrial</fullName>
    </recommendedName>
</protein>
<dbReference type="GO" id="GO:0005743">
    <property type="term" value="C:mitochondrial inner membrane"/>
    <property type="evidence" value="ECO:0007669"/>
    <property type="project" value="UniProtKB-SubCell"/>
</dbReference>
<proteinExistence type="inferred from homology"/>
<name>A0AAN8X883_HALRR</name>
<comment type="subcellular location">
    <subcellularLocation>
        <location evidence="1">Mitochondrion inner membrane</location>
        <topology evidence="1">Single-pass membrane protein</topology>
    </subcellularLocation>
</comment>
<organism evidence="9 10">
    <name type="scientific">Halocaridina rubra</name>
    <name type="common">Hawaiian red shrimp</name>
    <dbReference type="NCBI Taxonomy" id="373956"/>
    <lineage>
        <taxon>Eukaryota</taxon>
        <taxon>Metazoa</taxon>
        <taxon>Ecdysozoa</taxon>
        <taxon>Arthropoda</taxon>
        <taxon>Crustacea</taxon>
        <taxon>Multicrustacea</taxon>
        <taxon>Malacostraca</taxon>
        <taxon>Eumalacostraca</taxon>
        <taxon>Eucarida</taxon>
        <taxon>Decapoda</taxon>
        <taxon>Pleocyemata</taxon>
        <taxon>Caridea</taxon>
        <taxon>Atyoidea</taxon>
        <taxon>Atyidae</taxon>
        <taxon>Halocaridina</taxon>
    </lineage>
</organism>
<evidence type="ECO:0000256" key="3">
    <source>
        <dbReference type="ARBA" id="ARBA00021814"/>
    </source>
</evidence>
<sequence length="106" mass="12219">MGKSLLQRRVIRVGLPFLVLIVGGSFGLKEFAQLRYDFRNKRSVTKDEADKIGVEMKTAKEVTLESEYEKVKSIDTTSWENIRGPRPWEEGNKLYEQAVERAQSLK</sequence>
<dbReference type="EMBL" id="JAXCGZ010008034">
    <property type="protein sequence ID" value="KAK7078071.1"/>
    <property type="molecule type" value="Genomic_DNA"/>
</dbReference>
<evidence type="ECO:0000313" key="9">
    <source>
        <dbReference type="EMBL" id="KAK7078071.1"/>
    </source>
</evidence>
<dbReference type="AlphaFoldDB" id="A0AAN8X883"/>
<evidence type="ECO:0000256" key="8">
    <source>
        <dbReference type="ARBA" id="ARBA00023136"/>
    </source>
</evidence>
<dbReference type="PANTHER" id="PTHR17130">
    <property type="entry name" value="MITOCHONDRIAL OUTER MEMBRANE PROTEIN 25"/>
    <property type="match status" value="1"/>
</dbReference>
<evidence type="ECO:0000256" key="5">
    <source>
        <dbReference type="ARBA" id="ARBA00022792"/>
    </source>
</evidence>
<keyword evidence="10" id="KW-1185">Reference proteome</keyword>
<keyword evidence="5" id="KW-0999">Mitochondrion inner membrane</keyword>
<evidence type="ECO:0000256" key="2">
    <source>
        <dbReference type="ARBA" id="ARBA00008370"/>
    </source>
</evidence>
<evidence type="ECO:0000256" key="4">
    <source>
        <dbReference type="ARBA" id="ARBA00022692"/>
    </source>
</evidence>
<dbReference type="GO" id="GO:0033617">
    <property type="term" value="P:mitochondrial respiratory chain complex IV assembly"/>
    <property type="evidence" value="ECO:0007669"/>
    <property type="project" value="TreeGrafter"/>
</dbReference>
<keyword evidence="8" id="KW-0472">Membrane</keyword>
<reference evidence="9 10" key="1">
    <citation type="submission" date="2023-11" db="EMBL/GenBank/DDBJ databases">
        <title>Halocaridina rubra genome assembly.</title>
        <authorList>
            <person name="Smith C."/>
        </authorList>
    </citation>
    <scope>NUCLEOTIDE SEQUENCE [LARGE SCALE GENOMIC DNA]</scope>
    <source>
        <strain evidence="9">EP-1</strain>
        <tissue evidence="9">Whole</tissue>
    </source>
</reference>
<keyword evidence="6" id="KW-1133">Transmembrane helix</keyword>
<keyword evidence="7" id="KW-0496">Mitochondrion</keyword>
<evidence type="ECO:0000256" key="7">
    <source>
        <dbReference type="ARBA" id="ARBA00023128"/>
    </source>
</evidence>
<dbReference type="PANTHER" id="PTHR17130:SF14">
    <property type="entry name" value="CYTOCHROME C OXIDASE ASSEMBLY PROTEIN COX16 HOMOLOG, MITOCHONDRIAL"/>
    <property type="match status" value="1"/>
</dbReference>
<evidence type="ECO:0000313" key="10">
    <source>
        <dbReference type="Proteomes" id="UP001381693"/>
    </source>
</evidence>
<comment type="caution">
    <text evidence="9">The sequence shown here is derived from an EMBL/GenBank/DDBJ whole genome shotgun (WGS) entry which is preliminary data.</text>
</comment>
<dbReference type="InterPro" id="IPR020164">
    <property type="entry name" value="Cyt_c_Oxase_assmbl_COX16"/>
</dbReference>
<comment type="similarity">
    <text evidence="2">Belongs to the COX16 family.</text>
</comment>
<evidence type="ECO:0000256" key="1">
    <source>
        <dbReference type="ARBA" id="ARBA00004434"/>
    </source>
</evidence>
<gene>
    <name evidence="9" type="primary">COX16</name>
    <name evidence="9" type="ORF">SK128_026485</name>
</gene>
<dbReference type="Pfam" id="PF14138">
    <property type="entry name" value="COX16"/>
    <property type="match status" value="1"/>
</dbReference>
<keyword evidence="4" id="KW-0812">Transmembrane</keyword>
<dbReference type="Proteomes" id="UP001381693">
    <property type="component" value="Unassembled WGS sequence"/>
</dbReference>